<evidence type="ECO:0000313" key="1">
    <source>
        <dbReference type="EMBL" id="MQM16942.1"/>
    </source>
</evidence>
<dbReference type="AlphaFoldDB" id="A0A843XCB4"/>
<protein>
    <submittedName>
        <fullName evidence="1">Uncharacterized protein</fullName>
    </submittedName>
</protein>
<reference evidence="1" key="1">
    <citation type="submission" date="2017-07" db="EMBL/GenBank/DDBJ databases">
        <title>Taro Niue Genome Assembly and Annotation.</title>
        <authorList>
            <person name="Atibalentja N."/>
            <person name="Keating K."/>
            <person name="Fields C.J."/>
        </authorList>
    </citation>
    <scope>NUCLEOTIDE SEQUENCE</scope>
    <source>
        <strain evidence="1">Niue_2</strain>
        <tissue evidence="1">Leaf</tissue>
    </source>
</reference>
<keyword evidence="2" id="KW-1185">Reference proteome</keyword>
<gene>
    <name evidence="1" type="ORF">Taro_049909</name>
</gene>
<accession>A0A843XCB4</accession>
<evidence type="ECO:0000313" key="2">
    <source>
        <dbReference type="Proteomes" id="UP000652761"/>
    </source>
</evidence>
<dbReference type="EMBL" id="NMUH01007259">
    <property type="protein sequence ID" value="MQM16942.1"/>
    <property type="molecule type" value="Genomic_DNA"/>
</dbReference>
<name>A0A843XCB4_COLES</name>
<dbReference type="Proteomes" id="UP000652761">
    <property type="component" value="Unassembled WGS sequence"/>
</dbReference>
<sequence>MGVGGDPAALLLGCCRLCSSSSFTSGWRCSISLLLSWGLLLVLAGQALGGDPYVYYEWEVAYISASPLLVKQQHKIHRTVQIDRAAFSMGISLRDFFMKVVPHNFLYELQLESQQMKISA</sequence>
<organism evidence="1 2">
    <name type="scientific">Colocasia esculenta</name>
    <name type="common">Wild taro</name>
    <name type="synonym">Arum esculentum</name>
    <dbReference type="NCBI Taxonomy" id="4460"/>
    <lineage>
        <taxon>Eukaryota</taxon>
        <taxon>Viridiplantae</taxon>
        <taxon>Streptophyta</taxon>
        <taxon>Embryophyta</taxon>
        <taxon>Tracheophyta</taxon>
        <taxon>Spermatophyta</taxon>
        <taxon>Magnoliopsida</taxon>
        <taxon>Liliopsida</taxon>
        <taxon>Araceae</taxon>
        <taxon>Aroideae</taxon>
        <taxon>Colocasieae</taxon>
        <taxon>Colocasia</taxon>
    </lineage>
</organism>
<proteinExistence type="predicted"/>
<comment type="caution">
    <text evidence="1">The sequence shown here is derived from an EMBL/GenBank/DDBJ whole genome shotgun (WGS) entry which is preliminary data.</text>
</comment>